<dbReference type="Gene3D" id="2.40.37.10">
    <property type="entry name" value="Lyase, Ornithine Decarboxylase, Chain A, domain 1"/>
    <property type="match status" value="2"/>
</dbReference>
<evidence type="ECO:0000313" key="6">
    <source>
        <dbReference type="Proteomes" id="UP001170379"/>
    </source>
</evidence>
<dbReference type="Gene3D" id="3.20.20.10">
    <property type="entry name" value="Alanine racemase"/>
    <property type="match status" value="1"/>
</dbReference>
<evidence type="ECO:0000256" key="3">
    <source>
        <dbReference type="ARBA" id="ARBA00023235"/>
    </source>
</evidence>
<dbReference type="SUPFAM" id="SSF51419">
    <property type="entry name" value="PLP-binding barrel"/>
    <property type="match status" value="1"/>
</dbReference>
<dbReference type="Pfam" id="PF01168">
    <property type="entry name" value="Ala_racemase_N"/>
    <property type="match status" value="1"/>
</dbReference>
<reference evidence="5" key="1">
    <citation type="submission" date="2018-03" db="EMBL/GenBank/DDBJ databases">
        <authorList>
            <person name="Nunes O.C."/>
            <person name="Lopes A.R."/>
            <person name="Froufe H."/>
            <person name="Munoz-Merida A."/>
            <person name="Barroso C."/>
            <person name="Egas C."/>
        </authorList>
    </citation>
    <scope>NUCLEOTIDE SEQUENCE</scope>
    <source>
        <strain evidence="5">ON4</strain>
    </source>
</reference>
<dbReference type="RefSeq" id="WP_026935807.1">
    <property type="nucleotide sequence ID" value="NZ_CP028426.1"/>
</dbReference>
<name>A0ABT7C4M2_9MICO</name>
<dbReference type="SUPFAM" id="SSF50621">
    <property type="entry name" value="Alanine racemase C-terminal domain-like"/>
    <property type="match status" value="2"/>
</dbReference>
<feature type="domain" description="Alanine racemase C-terminal" evidence="4">
    <location>
        <begin position="53"/>
        <end position="180"/>
    </location>
</feature>
<dbReference type="PANTHER" id="PTHR30511">
    <property type="entry name" value="ALANINE RACEMASE"/>
    <property type="match status" value="1"/>
</dbReference>
<dbReference type="InterPro" id="IPR020622">
    <property type="entry name" value="Ala_racemase_pyridoxalP-BS"/>
</dbReference>
<keyword evidence="3" id="KW-0413">Isomerase</keyword>
<comment type="cofactor">
    <cofactor evidence="1">
        <name>pyridoxal 5'-phosphate</name>
        <dbReference type="ChEBI" id="CHEBI:597326"/>
    </cofactor>
</comment>
<evidence type="ECO:0000313" key="5">
    <source>
        <dbReference type="EMBL" id="MDJ1370157.1"/>
    </source>
</evidence>
<dbReference type="InterPro" id="IPR000821">
    <property type="entry name" value="Ala_racemase"/>
</dbReference>
<keyword evidence="2" id="KW-0663">Pyridoxal phosphate</keyword>
<dbReference type="Pfam" id="PF00842">
    <property type="entry name" value="Ala_racemase_C"/>
    <property type="match status" value="1"/>
</dbReference>
<evidence type="ECO:0000256" key="1">
    <source>
        <dbReference type="ARBA" id="ARBA00001933"/>
    </source>
</evidence>
<comment type="caution">
    <text evidence="5">The sequence shown here is derived from an EMBL/GenBank/DDBJ whole genome shotgun (WGS) entry which is preliminary data.</text>
</comment>
<dbReference type="InterPro" id="IPR029066">
    <property type="entry name" value="PLP-binding_barrel"/>
</dbReference>
<dbReference type="PANTHER" id="PTHR30511:SF0">
    <property type="entry name" value="ALANINE RACEMASE, CATABOLIC-RELATED"/>
    <property type="match status" value="1"/>
</dbReference>
<dbReference type="PROSITE" id="PS00395">
    <property type="entry name" value="ALANINE_RACEMASE"/>
    <property type="match status" value="1"/>
</dbReference>
<protein>
    <recommendedName>
        <fullName evidence="4">Alanine racemase C-terminal domain-containing protein</fullName>
    </recommendedName>
</protein>
<keyword evidence="6" id="KW-1185">Reference proteome</keyword>
<dbReference type="InterPro" id="IPR009006">
    <property type="entry name" value="Ala_racemase/Decarboxylase_C"/>
</dbReference>
<dbReference type="Proteomes" id="UP001170379">
    <property type="component" value="Unassembled WGS sequence"/>
</dbReference>
<organism evidence="5 6">
    <name type="scientific">Gulosibacter molinativorax</name>
    <dbReference type="NCBI Taxonomy" id="256821"/>
    <lineage>
        <taxon>Bacteria</taxon>
        <taxon>Bacillati</taxon>
        <taxon>Actinomycetota</taxon>
        <taxon>Actinomycetes</taxon>
        <taxon>Micrococcales</taxon>
        <taxon>Microbacteriaceae</taxon>
        <taxon>Gulosibacter</taxon>
    </lineage>
</organism>
<gene>
    <name evidence="5" type="ORF">C7K25_02015</name>
</gene>
<dbReference type="InterPro" id="IPR011079">
    <property type="entry name" value="Ala_racemase_C"/>
</dbReference>
<accession>A0ABT7C4M2</accession>
<evidence type="ECO:0000259" key="4">
    <source>
        <dbReference type="SMART" id="SM01005"/>
    </source>
</evidence>
<dbReference type="PRINTS" id="PR00992">
    <property type="entry name" value="ALARACEMASE"/>
</dbReference>
<reference evidence="5" key="2">
    <citation type="journal article" date="2022" name="Sci. Rep.">
        <title>In silico prediction of the enzymes involved in the degradation of the herbicide molinate by Gulosibacter molinativorax ON4T.</title>
        <authorList>
            <person name="Lopes A.R."/>
            <person name="Bunin E."/>
            <person name="Viana A.T."/>
            <person name="Froufe H."/>
            <person name="Munoz-Merida A."/>
            <person name="Pinho D."/>
            <person name="Figueiredo J."/>
            <person name="Barroso C."/>
            <person name="Vaz-Moreira I."/>
            <person name="Bellanger X."/>
            <person name="Egas C."/>
            <person name="Nunes O.C."/>
        </authorList>
    </citation>
    <scope>NUCLEOTIDE SEQUENCE</scope>
    <source>
        <strain evidence="5">ON4</strain>
    </source>
</reference>
<sequence>MSESLANFSTASTGVQDSGGFRLLELTREAAVQLTAWRSGELPAVPTEWWDGRVRLSAELLTTKAVAAGAGVSYGHRYRTAEPTSLGLIGIGYGFGLPRCAGGAASVAVTVGEERVLVPIVGRVAMNAAVLDLGSIRPETGSLVEVIGPATSLTEWTRWTDMSAEALIAGLANLVETRILDIERLGARAPEAGLPEAGASAAGEPAAGSAGPIVEVDTDALAANIALMRERVAPSQLWAVVKADAYGHDLDIVIPVMLAGGIEGFAVADLATAARVRKLAPDARILAWMLGSGADFRAAIAAGVELGVTDLDVYRRVVDAAAELGQPTQIHLSIDTGLHRDGFLYSSFAEHIPQFASDTEARRIRVMGSFTHLAETTYESDSEQLARFADVIASLDAAGLVGEGFLRHAQASAASYTREDGRLDLVRIGAFLYGVAPGDGIGPQELGLRPVMTVTAPVVTTNLNLDGASATAIGIGSSHGVLEWAAGRTSLMLGGERRAILRVEANRTFVEAGDGDALGQRAVLVGNPGRADTPNAPVLQELQDAMDTIGEEITCRIDPALPRVSLP</sequence>
<dbReference type="EMBL" id="PXVD01000003">
    <property type="protein sequence ID" value="MDJ1370157.1"/>
    <property type="molecule type" value="Genomic_DNA"/>
</dbReference>
<proteinExistence type="predicted"/>
<dbReference type="InterPro" id="IPR001608">
    <property type="entry name" value="Ala_racemase_N"/>
</dbReference>
<dbReference type="SMART" id="SM01005">
    <property type="entry name" value="Ala_racemase_C"/>
    <property type="match status" value="1"/>
</dbReference>
<evidence type="ECO:0000256" key="2">
    <source>
        <dbReference type="ARBA" id="ARBA00022898"/>
    </source>
</evidence>